<dbReference type="GO" id="GO:0005739">
    <property type="term" value="C:mitochondrion"/>
    <property type="evidence" value="ECO:0007669"/>
    <property type="project" value="TreeGrafter"/>
</dbReference>
<name>A0A9P4MV67_9PLEO</name>
<evidence type="ECO:0000313" key="2">
    <source>
        <dbReference type="Proteomes" id="UP000799536"/>
    </source>
</evidence>
<evidence type="ECO:0000313" key="1">
    <source>
        <dbReference type="EMBL" id="KAF2203782.1"/>
    </source>
</evidence>
<dbReference type="OrthoDB" id="5194044at2759"/>
<keyword evidence="2" id="KW-1185">Reference proteome</keyword>
<dbReference type="AlphaFoldDB" id="A0A9P4MV67"/>
<dbReference type="InterPro" id="IPR018811">
    <property type="entry name" value="MRX11"/>
</dbReference>
<reference evidence="1" key="1">
    <citation type="journal article" date="2020" name="Stud. Mycol.">
        <title>101 Dothideomycetes genomes: a test case for predicting lifestyles and emergence of pathogens.</title>
        <authorList>
            <person name="Haridas S."/>
            <person name="Albert R."/>
            <person name="Binder M."/>
            <person name="Bloem J."/>
            <person name="Labutti K."/>
            <person name="Salamov A."/>
            <person name="Andreopoulos B."/>
            <person name="Baker S."/>
            <person name="Barry K."/>
            <person name="Bills G."/>
            <person name="Bluhm B."/>
            <person name="Cannon C."/>
            <person name="Castanera R."/>
            <person name="Culley D."/>
            <person name="Daum C."/>
            <person name="Ezra D."/>
            <person name="Gonzalez J."/>
            <person name="Henrissat B."/>
            <person name="Kuo A."/>
            <person name="Liang C."/>
            <person name="Lipzen A."/>
            <person name="Lutzoni F."/>
            <person name="Magnuson J."/>
            <person name="Mondo S."/>
            <person name="Nolan M."/>
            <person name="Ohm R."/>
            <person name="Pangilinan J."/>
            <person name="Park H.-J."/>
            <person name="Ramirez L."/>
            <person name="Alfaro M."/>
            <person name="Sun H."/>
            <person name="Tritt A."/>
            <person name="Yoshinaga Y."/>
            <person name="Zwiers L.-H."/>
            <person name="Turgeon B."/>
            <person name="Goodwin S."/>
            <person name="Spatafora J."/>
            <person name="Crous P."/>
            <person name="Grigoriev I."/>
        </authorList>
    </citation>
    <scope>NUCLEOTIDE SEQUENCE</scope>
    <source>
        <strain evidence="1">ATCC 74209</strain>
    </source>
</reference>
<dbReference type="EMBL" id="ML993893">
    <property type="protein sequence ID" value="KAF2203782.1"/>
    <property type="molecule type" value="Genomic_DNA"/>
</dbReference>
<dbReference type="PANTHER" id="PTHR28002:SF1">
    <property type="entry name" value="MIOREX COMPLEX COMPONENT 11"/>
    <property type="match status" value="1"/>
</dbReference>
<organism evidence="1 2">
    <name type="scientific">Delitschia confertaspora ATCC 74209</name>
    <dbReference type="NCBI Taxonomy" id="1513339"/>
    <lineage>
        <taxon>Eukaryota</taxon>
        <taxon>Fungi</taxon>
        <taxon>Dikarya</taxon>
        <taxon>Ascomycota</taxon>
        <taxon>Pezizomycotina</taxon>
        <taxon>Dothideomycetes</taxon>
        <taxon>Pleosporomycetidae</taxon>
        <taxon>Pleosporales</taxon>
        <taxon>Delitschiaceae</taxon>
        <taxon>Delitschia</taxon>
    </lineage>
</organism>
<proteinExistence type="predicted"/>
<sequence>MTFPQPFDNRRRQFRYEPRHGGQPALIYQLPDEAAAPAPAPAAQPGPAPAVQHVPYTLYIGLEYCGGVLGAYPYVQYYQYPATAAAPASAAAPTYVHYPHAHSYQAYFTNTTTQPAAGANGNTIYGQTAAEVQVNDRRLATQRGAYEAKPIKPVANPDDVFWCRERDGQWTLRPFYNIDNDLKPGRWTMDAEKGYCVYHRE</sequence>
<protein>
    <submittedName>
        <fullName evidence="1">Uncharacterized protein</fullName>
    </submittedName>
</protein>
<accession>A0A9P4MV67</accession>
<comment type="caution">
    <text evidence="1">The sequence shown here is derived from an EMBL/GenBank/DDBJ whole genome shotgun (WGS) entry which is preliminary data.</text>
</comment>
<dbReference type="PANTHER" id="PTHR28002">
    <property type="entry name" value="MIOREX COMPLEX COMPONENT 11"/>
    <property type="match status" value="1"/>
</dbReference>
<gene>
    <name evidence="1" type="ORF">GQ43DRAFT_239344</name>
</gene>
<dbReference type="Proteomes" id="UP000799536">
    <property type="component" value="Unassembled WGS sequence"/>
</dbReference>